<dbReference type="InterPro" id="IPR007813">
    <property type="entry name" value="PilN"/>
</dbReference>
<dbReference type="RefSeq" id="WP_345534431.1">
    <property type="nucleotide sequence ID" value="NZ_BAABLD010000017.1"/>
</dbReference>
<name>A0ABP9R3M6_9RHOO</name>
<feature type="transmembrane region" description="Helical" evidence="1">
    <location>
        <begin position="24"/>
        <end position="49"/>
    </location>
</feature>
<evidence type="ECO:0000313" key="3">
    <source>
        <dbReference type="Proteomes" id="UP001500547"/>
    </source>
</evidence>
<organism evidence="2 3">
    <name type="scientific">Viridibacterium curvum</name>
    <dbReference type="NCBI Taxonomy" id="1101404"/>
    <lineage>
        <taxon>Bacteria</taxon>
        <taxon>Pseudomonadati</taxon>
        <taxon>Pseudomonadota</taxon>
        <taxon>Betaproteobacteria</taxon>
        <taxon>Rhodocyclales</taxon>
        <taxon>Rhodocyclaceae</taxon>
        <taxon>Viridibacterium</taxon>
    </lineage>
</organism>
<accession>A0ABP9R3M6</accession>
<keyword evidence="1" id="KW-0472">Membrane</keyword>
<gene>
    <name evidence="2" type="ORF">GCM10025770_35260</name>
</gene>
<evidence type="ECO:0000256" key="1">
    <source>
        <dbReference type="SAM" id="Phobius"/>
    </source>
</evidence>
<dbReference type="Pfam" id="PF05137">
    <property type="entry name" value="PilN"/>
    <property type="match status" value="1"/>
</dbReference>
<keyword evidence="1" id="KW-1133">Transmembrane helix</keyword>
<reference evidence="3" key="1">
    <citation type="journal article" date="2019" name="Int. J. Syst. Evol. Microbiol.">
        <title>The Global Catalogue of Microorganisms (GCM) 10K type strain sequencing project: providing services to taxonomists for standard genome sequencing and annotation.</title>
        <authorList>
            <consortium name="The Broad Institute Genomics Platform"/>
            <consortium name="The Broad Institute Genome Sequencing Center for Infectious Disease"/>
            <person name="Wu L."/>
            <person name="Ma J."/>
        </authorList>
    </citation>
    <scope>NUCLEOTIDE SEQUENCE [LARGE SCALE GENOMIC DNA]</scope>
    <source>
        <strain evidence="3">JCM 18715</strain>
    </source>
</reference>
<sequence>MSQQINLVNPALLPPKPFFQFNSMMLSLVVMAVVLAAFSVLVLSQVATYEREAVMSAQRVTTKQNLLGQLEQGSSKRVASPQMLAEQSAAEGESHRLQQLAGQLALLGTQQPTRSRAALFAALAERPANGVWLTAIDVTGERIALDGMTMSAAHLPVWLEQIKQTTAFAGQRFGGLELGQATVSADGGATAYAFRLSAVRAHDEPRGAP</sequence>
<keyword evidence="1" id="KW-0812">Transmembrane</keyword>
<evidence type="ECO:0008006" key="4">
    <source>
        <dbReference type="Google" id="ProtNLM"/>
    </source>
</evidence>
<dbReference type="EMBL" id="BAABLD010000017">
    <property type="protein sequence ID" value="GAA5171129.1"/>
    <property type="molecule type" value="Genomic_DNA"/>
</dbReference>
<comment type="caution">
    <text evidence="2">The sequence shown here is derived from an EMBL/GenBank/DDBJ whole genome shotgun (WGS) entry which is preliminary data.</text>
</comment>
<keyword evidence="3" id="KW-1185">Reference proteome</keyword>
<dbReference type="Proteomes" id="UP001500547">
    <property type="component" value="Unassembled WGS sequence"/>
</dbReference>
<protein>
    <recommendedName>
        <fullName evidence="4">Fimbrial assembly protein</fullName>
    </recommendedName>
</protein>
<proteinExistence type="predicted"/>
<evidence type="ECO:0000313" key="2">
    <source>
        <dbReference type="EMBL" id="GAA5171129.1"/>
    </source>
</evidence>